<gene>
    <name evidence="1" type="ORF">PXC00_03010</name>
</gene>
<reference evidence="2" key="2">
    <citation type="submission" date="2024-06" db="EMBL/GenBank/DDBJ databases">
        <title>Caproicibacterium argilliputei sp. nov, a novel caproic acid producing anaerobic bacterium isolated from pit mud.</title>
        <authorList>
            <person name="Zeng C."/>
        </authorList>
    </citation>
    <scope>NUCLEOTIDE SEQUENCE [LARGE SCALE GENOMIC DNA]</scope>
    <source>
        <strain evidence="2">ZCY20-5</strain>
    </source>
</reference>
<proteinExistence type="predicted"/>
<dbReference type="Pfam" id="PF08713">
    <property type="entry name" value="DNA_alkylation"/>
    <property type="match status" value="1"/>
</dbReference>
<organism evidence="1 2">
    <name type="scientific">Caproicibacterium argilliputei</name>
    <dbReference type="NCBI Taxonomy" id="3030016"/>
    <lineage>
        <taxon>Bacteria</taxon>
        <taxon>Bacillati</taxon>
        <taxon>Bacillota</taxon>
        <taxon>Clostridia</taxon>
        <taxon>Eubacteriales</taxon>
        <taxon>Oscillospiraceae</taxon>
        <taxon>Caproicibacterium</taxon>
    </lineage>
</organism>
<dbReference type="PANTHER" id="PTHR34070:SF1">
    <property type="entry name" value="DNA ALKYLATION REPAIR PROTEIN"/>
    <property type="match status" value="1"/>
</dbReference>
<dbReference type="SUPFAM" id="SSF48371">
    <property type="entry name" value="ARM repeat"/>
    <property type="match status" value="1"/>
</dbReference>
<dbReference type="RefSeq" id="WP_275846010.1">
    <property type="nucleotide sequence ID" value="NZ_CP135996.1"/>
</dbReference>
<name>A0AA97D9R0_9FIRM</name>
<sequence length="236" mass="27178">MEIFELEQILHTLAEPSYCAFSGRLLPPEAAQRLLGVRLPHLRKIARELAREDWRTFLRGCPDDYFEETMLQGMVIGCAKAEPQETLAYVQNFVPKINNWSVCDSFCAGLRVARRAPEPVWRFLQPYLADEREYFARFGLVMLLAHFADTDHAQAALQRIDRMTSRAYYAQMAAAWAVSVYYVHCPEITTAYLHSSRLDAFTYRKALQKITESNRVPQAQREAIRAGLRSSAQFHL</sequence>
<dbReference type="CDD" id="cd06561">
    <property type="entry name" value="AlkD_like"/>
    <property type="match status" value="1"/>
</dbReference>
<dbReference type="KEGG" id="carl:PXC00_03010"/>
<dbReference type="Proteomes" id="UP001300604">
    <property type="component" value="Chromosome"/>
</dbReference>
<reference evidence="1 2" key="1">
    <citation type="submission" date="2024-06" db="EMBL/GenBank/DDBJ databases">
        <title>Caproicibacterium argilliputei sp. nov, a novel caproic acid producing anaerobic bacterium isolated from pit mud.</title>
        <authorList>
            <person name="Xia S."/>
        </authorList>
    </citation>
    <scope>NUCLEOTIDE SEQUENCE [LARGE SCALE GENOMIC DNA]</scope>
    <source>
        <strain evidence="1 2">ZCY20-5</strain>
    </source>
</reference>
<evidence type="ECO:0000313" key="2">
    <source>
        <dbReference type="Proteomes" id="UP001300604"/>
    </source>
</evidence>
<dbReference type="PANTHER" id="PTHR34070">
    <property type="entry name" value="ARMADILLO-TYPE FOLD"/>
    <property type="match status" value="1"/>
</dbReference>
<dbReference type="EMBL" id="CP135996">
    <property type="protein sequence ID" value="WOC32861.1"/>
    <property type="molecule type" value="Genomic_DNA"/>
</dbReference>
<dbReference type="Gene3D" id="1.25.10.90">
    <property type="match status" value="1"/>
</dbReference>
<evidence type="ECO:0000313" key="1">
    <source>
        <dbReference type="EMBL" id="WOC32861.1"/>
    </source>
</evidence>
<reference evidence="2" key="3">
    <citation type="submission" date="2024-06" db="EMBL/GenBank/DDBJ databases">
        <authorList>
            <person name="Zeng C."/>
        </authorList>
    </citation>
    <scope>NUCLEOTIDE SEQUENCE [LARGE SCALE GENOMIC DNA]</scope>
    <source>
        <strain evidence="2">ZCY20-5</strain>
    </source>
</reference>
<dbReference type="InterPro" id="IPR016024">
    <property type="entry name" value="ARM-type_fold"/>
</dbReference>
<accession>A0AA97D9R0</accession>
<keyword evidence="2" id="KW-1185">Reference proteome</keyword>
<dbReference type="InterPro" id="IPR014825">
    <property type="entry name" value="DNA_alkylation"/>
</dbReference>
<dbReference type="AlphaFoldDB" id="A0AA97D9R0"/>
<protein>
    <submittedName>
        <fullName evidence="1">DNA alkylation repair protein</fullName>
    </submittedName>
</protein>